<dbReference type="Pfam" id="PF14534">
    <property type="entry name" value="DUF4440"/>
    <property type="match status" value="1"/>
</dbReference>
<protein>
    <submittedName>
        <fullName evidence="2">SgcJ/EcaC family oxidoreductase</fullName>
    </submittedName>
</protein>
<comment type="caution">
    <text evidence="2">The sequence shown here is derived from an EMBL/GenBank/DDBJ whole genome shotgun (WGS) entry which is preliminary data.</text>
</comment>
<evidence type="ECO:0000313" key="3">
    <source>
        <dbReference type="Proteomes" id="UP001631993"/>
    </source>
</evidence>
<dbReference type="InterPro" id="IPR032710">
    <property type="entry name" value="NTF2-like_dom_sf"/>
</dbReference>
<reference evidence="2 3" key="1">
    <citation type="submission" date="2024-12" db="EMBL/GenBank/DDBJ databases">
        <title>Forecasting of Potato common scab and diversities of Pathogenic streptomyces spp. in china.</title>
        <authorList>
            <person name="Handique U."/>
            <person name="Wu J."/>
        </authorList>
    </citation>
    <scope>NUCLEOTIDE SEQUENCE [LARGE SCALE GENOMIC DNA]</scope>
    <source>
        <strain evidence="2 3">ZRIMU1585</strain>
    </source>
</reference>
<dbReference type="Gene3D" id="3.10.450.50">
    <property type="match status" value="1"/>
</dbReference>
<organism evidence="2 3">
    <name type="scientific">Streptomyces galilaeus</name>
    <dbReference type="NCBI Taxonomy" id="33899"/>
    <lineage>
        <taxon>Bacteria</taxon>
        <taxon>Bacillati</taxon>
        <taxon>Actinomycetota</taxon>
        <taxon>Actinomycetes</taxon>
        <taxon>Kitasatosporales</taxon>
        <taxon>Streptomycetaceae</taxon>
        <taxon>Streptomyces</taxon>
    </lineage>
</organism>
<name>A0ABW9IVK1_STRGJ</name>
<dbReference type="EMBL" id="JBJVNE010000025">
    <property type="protein sequence ID" value="MFM9652022.1"/>
    <property type="molecule type" value="Genomic_DNA"/>
</dbReference>
<dbReference type="Proteomes" id="UP001631993">
    <property type="component" value="Unassembled WGS sequence"/>
</dbReference>
<accession>A0ABW9IVK1</accession>
<sequence length="121" mass="12790">MSDNRANDTAAIAAVLESLYKAWDAGDADAFVADYTQEATAITPGSYRASREEVRQSMAAGFVPFLKGTTTTNRQLGIRFLGRDGAIVLSESGILFPGESEVPADGPCTRPGCWRSATTPG</sequence>
<dbReference type="NCBIfam" id="TIGR02246">
    <property type="entry name" value="SgcJ/EcaC family oxidoreductase"/>
    <property type="match status" value="1"/>
</dbReference>
<evidence type="ECO:0000259" key="1">
    <source>
        <dbReference type="Pfam" id="PF14534"/>
    </source>
</evidence>
<dbReference type="InterPro" id="IPR011944">
    <property type="entry name" value="Steroid_delta5-4_isomerase"/>
</dbReference>
<keyword evidence="3" id="KW-1185">Reference proteome</keyword>
<feature type="domain" description="DUF4440" evidence="1">
    <location>
        <begin position="12"/>
        <end position="93"/>
    </location>
</feature>
<evidence type="ECO:0000313" key="2">
    <source>
        <dbReference type="EMBL" id="MFM9652022.1"/>
    </source>
</evidence>
<dbReference type="RefSeq" id="WP_369280470.1">
    <property type="nucleotide sequence ID" value="NZ_JBJVMW010000031.1"/>
</dbReference>
<gene>
    <name evidence="2" type="ORF">ACKI1S_38550</name>
</gene>
<dbReference type="InterPro" id="IPR027843">
    <property type="entry name" value="DUF4440"/>
</dbReference>
<dbReference type="SUPFAM" id="SSF54427">
    <property type="entry name" value="NTF2-like"/>
    <property type="match status" value="1"/>
</dbReference>
<proteinExistence type="predicted"/>